<dbReference type="PANTHER" id="PTHR35006:SF1">
    <property type="entry name" value="BLL2941 PROTEIN"/>
    <property type="match status" value="1"/>
</dbReference>
<accession>A0ABV7C927</accession>
<proteinExistence type="predicted"/>
<dbReference type="PANTHER" id="PTHR35006">
    <property type="entry name" value="GLYOXALASE FAMILY PROTEIN (AFU_ORTHOLOGUE AFUA_5G14830)"/>
    <property type="match status" value="1"/>
</dbReference>
<dbReference type="SUPFAM" id="SSF54593">
    <property type="entry name" value="Glyoxalase/Bleomycin resistance protein/Dihydroxybiphenyl dioxygenase"/>
    <property type="match status" value="1"/>
</dbReference>
<comment type="caution">
    <text evidence="2">The sequence shown here is derived from an EMBL/GenBank/DDBJ whole genome shotgun (WGS) entry which is preliminary data.</text>
</comment>
<keyword evidence="3" id="KW-1185">Reference proteome</keyword>
<dbReference type="RefSeq" id="WP_123015859.1">
    <property type="nucleotide sequence ID" value="NZ_AP024911.1"/>
</dbReference>
<dbReference type="InterPro" id="IPR029068">
    <property type="entry name" value="Glyas_Bleomycin-R_OHBP_Dase"/>
</dbReference>
<sequence>MFTHVMLGANDINESKAFYDATMAELGHAQGQIDARGRCFYKTDTGVFALSVPINGEPATHGNGMTIGFQASIQDEVDAWHAAGLKSGGTACEAPPGIRDNGTRQLYIAYLRDPANNKICAVFPLS</sequence>
<protein>
    <submittedName>
        <fullName evidence="2">VOC family protein</fullName>
    </submittedName>
</protein>
<dbReference type="CDD" id="cd07262">
    <property type="entry name" value="VOC_like"/>
    <property type="match status" value="1"/>
</dbReference>
<dbReference type="Pfam" id="PF00903">
    <property type="entry name" value="Glyoxalase"/>
    <property type="match status" value="1"/>
</dbReference>
<feature type="domain" description="Glyoxalase/fosfomycin resistance/dioxygenase" evidence="1">
    <location>
        <begin position="3"/>
        <end position="120"/>
    </location>
</feature>
<organism evidence="2 3">
    <name type="scientific">Vibrio zhugei</name>
    <dbReference type="NCBI Taxonomy" id="2479546"/>
    <lineage>
        <taxon>Bacteria</taxon>
        <taxon>Pseudomonadati</taxon>
        <taxon>Pseudomonadota</taxon>
        <taxon>Gammaproteobacteria</taxon>
        <taxon>Vibrionales</taxon>
        <taxon>Vibrionaceae</taxon>
        <taxon>Vibrio</taxon>
    </lineage>
</organism>
<reference evidence="3" key="1">
    <citation type="journal article" date="2019" name="Int. J. Syst. Evol. Microbiol.">
        <title>The Global Catalogue of Microorganisms (GCM) 10K type strain sequencing project: providing services to taxonomists for standard genome sequencing and annotation.</title>
        <authorList>
            <consortium name="The Broad Institute Genomics Platform"/>
            <consortium name="The Broad Institute Genome Sequencing Center for Infectious Disease"/>
            <person name="Wu L."/>
            <person name="Ma J."/>
        </authorList>
    </citation>
    <scope>NUCLEOTIDE SEQUENCE [LARGE SCALE GENOMIC DNA]</scope>
    <source>
        <strain evidence="3">KCTC 62784</strain>
    </source>
</reference>
<evidence type="ECO:0000259" key="1">
    <source>
        <dbReference type="Pfam" id="PF00903"/>
    </source>
</evidence>
<name>A0ABV7C927_9VIBR</name>
<evidence type="ECO:0000313" key="3">
    <source>
        <dbReference type="Proteomes" id="UP001595384"/>
    </source>
</evidence>
<dbReference type="InterPro" id="IPR004360">
    <property type="entry name" value="Glyas_Fos-R_dOase_dom"/>
</dbReference>
<evidence type="ECO:0000313" key="2">
    <source>
        <dbReference type="EMBL" id="MFC3023741.1"/>
    </source>
</evidence>
<dbReference type="Proteomes" id="UP001595384">
    <property type="component" value="Unassembled WGS sequence"/>
</dbReference>
<dbReference type="EMBL" id="JBHRSE010000052">
    <property type="protein sequence ID" value="MFC3023741.1"/>
    <property type="molecule type" value="Genomic_DNA"/>
</dbReference>
<dbReference type="Gene3D" id="3.10.180.10">
    <property type="entry name" value="2,3-Dihydroxybiphenyl 1,2-Dioxygenase, domain 1"/>
    <property type="match status" value="1"/>
</dbReference>
<gene>
    <name evidence="2" type="ORF">ACFODT_07880</name>
</gene>